<dbReference type="Proteomes" id="UP000681722">
    <property type="component" value="Unassembled WGS sequence"/>
</dbReference>
<keyword evidence="3" id="KW-1185">Reference proteome</keyword>
<protein>
    <submittedName>
        <fullName evidence="1">Uncharacterized protein</fullName>
    </submittedName>
</protein>
<evidence type="ECO:0000313" key="2">
    <source>
        <dbReference type="EMBL" id="CAF3865827.1"/>
    </source>
</evidence>
<dbReference type="EMBL" id="CAJOBC010005503">
    <property type="protein sequence ID" value="CAF3865827.1"/>
    <property type="molecule type" value="Genomic_DNA"/>
</dbReference>
<organism evidence="1 3">
    <name type="scientific">Didymodactylos carnosus</name>
    <dbReference type="NCBI Taxonomy" id="1234261"/>
    <lineage>
        <taxon>Eukaryota</taxon>
        <taxon>Metazoa</taxon>
        <taxon>Spiralia</taxon>
        <taxon>Gnathifera</taxon>
        <taxon>Rotifera</taxon>
        <taxon>Eurotatoria</taxon>
        <taxon>Bdelloidea</taxon>
        <taxon>Philodinida</taxon>
        <taxon>Philodinidae</taxon>
        <taxon>Didymodactylos</taxon>
    </lineage>
</organism>
<dbReference type="Proteomes" id="UP000663829">
    <property type="component" value="Unassembled WGS sequence"/>
</dbReference>
<reference evidence="1" key="1">
    <citation type="submission" date="2021-02" db="EMBL/GenBank/DDBJ databases">
        <authorList>
            <person name="Nowell W R."/>
        </authorList>
    </citation>
    <scope>NUCLEOTIDE SEQUENCE</scope>
</reference>
<proteinExistence type="predicted"/>
<dbReference type="OrthoDB" id="10058435at2759"/>
<accession>A0A814P374</accession>
<evidence type="ECO:0000313" key="3">
    <source>
        <dbReference type="Proteomes" id="UP000663829"/>
    </source>
</evidence>
<evidence type="ECO:0000313" key="1">
    <source>
        <dbReference type="EMBL" id="CAF1100915.1"/>
    </source>
</evidence>
<dbReference type="AlphaFoldDB" id="A0A814P374"/>
<dbReference type="EMBL" id="CAJNOQ010005503">
    <property type="protein sequence ID" value="CAF1100915.1"/>
    <property type="molecule type" value="Genomic_DNA"/>
</dbReference>
<name>A0A814P374_9BILA</name>
<comment type="caution">
    <text evidence="1">The sequence shown here is derived from an EMBL/GenBank/DDBJ whole genome shotgun (WGS) entry which is preliminary data.</text>
</comment>
<sequence length="264" mass="30289">MLVFWTPRPVYSYGSASDLDNIKLVFQNLAEHIAEFIKNSSKITTFFIIGGNDEQQRFSDLQAKIDMLINGDKDDIDDEISPYYQQLLDSVKYIDVRFNIQLKSEECFVWSSTDIIVDKCSSNENITVFINQYVQTSKGLTILIGVLLFEILNKTKLFVVNQLEINNHKDETSPEYQLVNNVAEHFQSRSAALGGVKCENDLAIRLLNYSRGLSSQIDQKFYENQRQLSPSDQEMCECLHGESIKINRSVDMDDHESDNIDNDD</sequence>
<gene>
    <name evidence="1" type="ORF">GPM918_LOCUS18741</name>
    <name evidence="2" type="ORF">SRO942_LOCUS18738</name>
</gene>